<accession>A0A448WPI0</accession>
<evidence type="ECO:0000313" key="3">
    <source>
        <dbReference type="Proteomes" id="UP000784294"/>
    </source>
</evidence>
<protein>
    <recommendedName>
        <fullName evidence="4">Solute carrier family 40 protein</fullName>
    </recommendedName>
</protein>
<comment type="caution">
    <text evidence="2">The sequence shown here is derived from an EMBL/GenBank/DDBJ whole genome shotgun (WGS) entry which is preliminary data.</text>
</comment>
<keyword evidence="1" id="KW-0732">Signal</keyword>
<gene>
    <name evidence="2" type="ORF">PXEA_LOCUS10348</name>
</gene>
<sequence length="88" mass="9636">MCTLILFQISLAIAVAGGVDLATRLIIGCLSDRPSCMGKRGLLLAVTWILEGINSFAFAELSSLSWDLTPTEVSWRHMISLSDILLWL</sequence>
<dbReference type="Proteomes" id="UP000784294">
    <property type="component" value="Unassembled WGS sequence"/>
</dbReference>
<dbReference type="EMBL" id="CAAALY010030338">
    <property type="protein sequence ID" value="VEL16908.1"/>
    <property type="molecule type" value="Genomic_DNA"/>
</dbReference>
<feature type="signal peptide" evidence="1">
    <location>
        <begin position="1"/>
        <end position="18"/>
    </location>
</feature>
<organism evidence="2 3">
    <name type="scientific">Protopolystoma xenopodis</name>
    <dbReference type="NCBI Taxonomy" id="117903"/>
    <lineage>
        <taxon>Eukaryota</taxon>
        <taxon>Metazoa</taxon>
        <taxon>Spiralia</taxon>
        <taxon>Lophotrochozoa</taxon>
        <taxon>Platyhelminthes</taxon>
        <taxon>Monogenea</taxon>
        <taxon>Polyopisthocotylea</taxon>
        <taxon>Polystomatidea</taxon>
        <taxon>Polystomatidae</taxon>
        <taxon>Protopolystoma</taxon>
    </lineage>
</organism>
<evidence type="ECO:0000313" key="2">
    <source>
        <dbReference type="EMBL" id="VEL16908.1"/>
    </source>
</evidence>
<evidence type="ECO:0008006" key="4">
    <source>
        <dbReference type="Google" id="ProtNLM"/>
    </source>
</evidence>
<proteinExistence type="predicted"/>
<dbReference type="OrthoDB" id="6509908at2759"/>
<reference evidence="2" key="1">
    <citation type="submission" date="2018-11" db="EMBL/GenBank/DDBJ databases">
        <authorList>
            <consortium name="Pathogen Informatics"/>
        </authorList>
    </citation>
    <scope>NUCLEOTIDE SEQUENCE</scope>
</reference>
<dbReference type="AlphaFoldDB" id="A0A448WPI0"/>
<feature type="chain" id="PRO_5019539835" description="Solute carrier family 40 protein" evidence="1">
    <location>
        <begin position="19"/>
        <end position="88"/>
    </location>
</feature>
<keyword evidence="3" id="KW-1185">Reference proteome</keyword>
<name>A0A448WPI0_9PLAT</name>
<evidence type="ECO:0000256" key="1">
    <source>
        <dbReference type="SAM" id="SignalP"/>
    </source>
</evidence>